<name>A0A317WY80_9EURO</name>
<dbReference type="GeneID" id="37119269"/>
<dbReference type="RefSeq" id="XP_025468670.1">
    <property type="nucleotide sequence ID" value="XM_025617126.1"/>
</dbReference>
<evidence type="ECO:0000256" key="4">
    <source>
        <dbReference type="ARBA" id="ARBA00022842"/>
    </source>
</evidence>
<dbReference type="GO" id="GO:0043386">
    <property type="term" value="P:mycotoxin biosynthetic process"/>
    <property type="evidence" value="ECO:0007669"/>
    <property type="project" value="UniProtKB-ARBA"/>
</dbReference>
<keyword evidence="4" id="KW-0460">Magnesium</keyword>
<evidence type="ECO:0000313" key="6">
    <source>
        <dbReference type="EMBL" id="PWY90292.1"/>
    </source>
</evidence>
<dbReference type="GO" id="GO:0004659">
    <property type="term" value="F:prenyltransferase activity"/>
    <property type="evidence" value="ECO:0007669"/>
    <property type="project" value="InterPro"/>
</dbReference>
<keyword evidence="5" id="KW-0414">Isoprene biosynthesis</keyword>
<organism evidence="6 7">
    <name type="scientific">Aspergillus sclerotioniger CBS 115572</name>
    <dbReference type="NCBI Taxonomy" id="1450535"/>
    <lineage>
        <taxon>Eukaryota</taxon>
        <taxon>Fungi</taxon>
        <taxon>Dikarya</taxon>
        <taxon>Ascomycota</taxon>
        <taxon>Pezizomycotina</taxon>
        <taxon>Eurotiomycetes</taxon>
        <taxon>Eurotiomycetidae</taxon>
        <taxon>Eurotiales</taxon>
        <taxon>Aspergillaceae</taxon>
        <taxon>Aspergillus</taxon>
        <taxon>Aspergillus subgen. Circumdati</taxon>
    </lineage>
</organism>
<dbReference type="STRING" id="1450535.A0A317WY80"/>
<evidence type="ECO:0000313" key="7">
    <source>
        <dbReference type="Proteomes" id="UP000246702"/>
    </source>
</evidence>
<dbReference type="GO" id="GO:0046165">
    <property type="term" value="P:alcohol biosynthetic process"/>
    <property type="evidence" value="ECO:0007669"/>
    <property type="project" value="UniProtKB-ARBA"/>
</dbReference>
<gene>
    <name evidence="6" type="ORF">BO94DRAFT_623099</name>
</gene>
<dbReference type="PANTHER" id="PTHR12001">
    <property type="entry name" value="GERANYLGERANYL PYROPHOSPHATE SYNTHASE"/>
    <property type="match status" value="1"/>
</dbReference>
<dbReference type="OrthoDB" id="6921389at2759"/>
<comment type="pathway">
    <text evidence="1">Secondary metabolite biosynthesis.</text>
</comment>
<keyword evidence="7" id="KW-1185">Reference proteome</keyword>
<dbReference type="GO" id="GO:0046872">
    <property type="term" value="F:metal ion binding"/>
    <property type="evidence" value="ECO:0007669"/>
    <property type="project" value="UniProtKB-KW"/>
</dbReference>
<protein>
    <submittedName>
        <fullName evidence="6">Terpenoid synthase</fullName>
    </submittedName>
</protein>
<dbReference type="PANTHER" id="PTHR12001:SF72">
    <property type="entry name" value="THIJ_PFPI FAMILY PROTEIN (AFU_ORTHOLOGUE AFUA_3G01210)-RELATED"/>
    <property type="match status" value="1"/>
</dbReference>
<dbReference type="Pfam" id="PF00348">
    <property type="entry name" value="polyprenyl_synt"/>
    <property type="match status" value="1"/>
</dbReference>
<sequence>MEFQTTWIHSTTVDEIEVRRFGAFTTLPVRISKYNDIANNATQKLGCSWGSSVGMRSSNLVSLAGNSRVNLVAYALAEALPDRMATAVRLVQLGQLCDAYCDQFGPQSRAEIYDMLSRCLDPCSIASSCSCSGACSKEPGGKQAQLRTLASEAFAEIVQVDREHGMLVFDLFRRNFATEPMSFGCRKSSPFRTLWPILEFSIALRLSDTDRIFLQDIRNVVDECLILNDEYWNANGAGMCQTDFGSRMRGLSIDTERDCLRSKIVALETRYLSLRAELYWKYPAESMRLRRWIEAAGVVMASYNYWRASSSSSTSSCSWSTTEWTRLDRRASSSSLSSMQTFSGSYVDREGSATLTAPTTYMSSLPPSPSVQILNQAPSALNTWTRASAPTVKCISSLVTSIHNATTILSDINADNSQRHNQRAAHTIFGTSQATNSAYYTFIQSMTDARTLSNPGLAIDILLGGFNRLYTGQSRELNWKFNSYVPSEAEYLSVIDETTGSLYSLLVKLLQVESCVPGRCQPDLVPLATLLARYVRVKEDYLSFSTRESKISGSSGSSGNDHAFSYPIIRLANARPDSRAQVSRFLFERKEAKNSHCQCPKEPKSDACGYDVSYSCLIILLNDCGALRATREFLRETENSIEKEVMNLEKLTGEMNPSIRFLIAELRDGLGC</sequence>
<proteinExistence type="predicted"/>
<evidence type="ECO:0000256" key="5">
    <source>
        <dbReference type="ARBA" id="ARBA00023229"/>
    </source>
</evidence>
<evidence type="ECO:0000256" key="1">
    <source>
        <dbReference type="ARBA" id="ARBA00005179"/>
    </source>
</evidence>
<evidence type="ECO:0000256" key="3">
    <source>
        <dbReference type="ARBA" id="ARBA00022723"/>
    </source>
</evidence>
<evidence type="ECO:0000256" key="2">
    <source>
        <dbReference type="ARBA" id="ARBA00022679"/>
    </source>
</evidence>
<dbReference type="AlphaFoldDB" id="A0A317WY80"/>
<reference evidence="6 7" key="1">
    <citation type="submission" date="2016-12" db="EMBL/GenBank/DDBJ databases">
        <title>The genomes of Aspergillus section Nigri reveals drivers in fungal speciation.</title>
        <authorList>
            <consortium name="DOE Joint Genome Institute"/>
            <person name="Vesth T.C."/>
            <person name="Nybo J."/>
            <person name="Theobald S."/>
            <person name="Brandl J."/>
            <person name="Frisvad J.C."/>
            <person name="Nielsen K.F."/>
            <person name="Lyhne E.K."/>
            <person name="Kogle M.E."/>
            <person name="Kuo A."/>
            <person name="Riley R."/>
            <person name="Clum A."/>
            <person name="Nolan M."/>
            <person name="Lipzen A."/>
            <person name="Salamov A."/>
            <person name="Henrissat B."/>
            <person name="Wiebenga A."/>
            <person name="De Vries R.P."/>
            <person name="Grigoriev I.V."/>
            <person name="Mortensen U.H."/>
            <person name="Andersen M.R."/>
            <person name="Baker S.E."/>
        </authorList>
    </citation>
    <scope>NUCLEOTIDE SEQUENCE [LARGE SCALE GENOMIC DNA]</scope>
    <source>
        <strain evidence="6 7">CBS 115572</strain>
    </source>
</reference>
<dbReference type="GO" id="GO:0008299">
    <property type="term" value="P:isoprenoid biosynthetic process"/>
    <property type="evidence" value="ECO:0007669"/>
    <property type="project" value="UniProtKB-KW"/>
</dbReference>
<dbReference type="Proteomes" id="UP000246702">
    <property type="component" value="Unassembled WGS sequence"/>
</dbReference>
<dbReference type="InterPro" id="IPR000092">
    <property type="entry name" value="Polyprenyl_synt"/>
</dbReference>
<dbReference type="EMBL" id="MSFK01000010">
    <property type="protein sequence ID" value="PWY90292.1"/>
    <property type="molecule type" value="Genomic_DNA"/>
</dbReference>
<dbReference type="Gene3D" id="1.10.600.10">
    <property type="entry name" value="Farnesyl Diphosphate Synthase"/>
    <property type="match status" value="2"/>
</dbReference>
<keyword evidence="2" id="KW-0808">Transferase</keyword>
<comment type="caution">
    <text evidence="6">The sequence shown here is derived from an EMBL/GenBank/DDBJ whole genome shotgun (WGS) entry which is preliminary data.</text>
</comment>
<keyword evidence="3" id="KW-0479">Metal-binding</keyword>
<dbReference type="InterPro" id="IPR008949">
    <property type="entry name" value="Isoprenoid_synthase_dom_sf"/>
</dbReference>
<dbReference type="SUPFAM" id="SSF48576">
    <property type="entry name" value="Terpenoid synthases"/>
    <property type="match status" value="1"/>
</dbReference>
<accession>A0A317WY80</accession>